<name>A0A371H9M3_MUCPR</name>
<comment type="caution">
    <text evidence="1">The sequence shown here is derived from an EMBL/GenBank/DDBJ whole genome shotgun (WGS) entry which is preliminary data.</text>
</comment>
<keyword evidence="2" id="KW-1185">Reference proteome</keyword>
<dbReference type="OrthoDB" id="1903608at2759"/>
<proteinExistence type="predicted"/>
<accession>A0A371H9M3</accession>
<evidence type="ECO:0000313" key="2">
    <source>
        <dbReference type="Proteomes" id="UP000257109"/>
    </source>
</evidence>
<protein>
    <submittedName>
        <fullName evidence="1">Uncharacterized protein</fullName>
    </submittedName>
</protein>
<evidence type="ECO:0000313" key="1">
    <source>
        <dbReference type="EMBL" id="RDX99471.1"/>
    </source>
</evidence>
<gene>
    <name evidence="1" type="ORF">CR513_17481</name>
</gene>
<sequence length="83" mass="9752">MDSLDIWKFILHLKINTRLPSLSHLVPFRTQACRITIAYHPQKNDQGEDALWAHQTAYRTLLEMSPHRIVFGKARHLPVEIEH</sequence>
<feature type="non-terminal residue" evidence="1">
    <location>
        <position position="1"/>
    </location>
</feature>
<reference evidence="1" key="1">
    <citation type="submission" date="2018-05" db="EMBL/GenBank/DDBJ databases">
        <title>Draft genome of Mucuna pruriens seed.</title>
        <authorList>
            <person name="Nnadi N.E."/>
            <person name="Vos R."/>
            <person name="Hasami M.H."/>
            <person name="Devisetty U.K."/>
            <person name="Aguiy J.C."/>
        </authorList>
    </citation>
    <scope>NUCLEOTIDE SEQUENCE [LARGE SCALE GENOMIC DNA]</scope>
    <source>
        <strain evidence="1">JCA_2017</strain>
    </source>
</reference>
<dbReference type="AlphaFoldDB" id="A0A371H9M3"/>
<dbReference type="EMBL" id="QJKJ01003224">
    <property type="protein sequence ID" value="RDX99471.1"/>
    <property type="molecule type" value="Genomic_DNA"/>
</dbReference>
<organism evidence="1 2">
    <name type="scientific">Mucuna pruriens</name>
    <name type="common">Velvet bean</name>
    <name type="synonym">Dolichos pruriens</name>
    <dbReference type="NCBI Taxonomy" id="157652"/>
    <lineage>
        <taxon>Eukaryota</taxon>
        <taxon>Viridiplantae</taxon>
        <taxon>Streptophyta</taxon>
        <taxon>Embryophyta</taxon>
        <taxon>Tracheophyta</taxon>
        <taxon>Spermatophyta</taxon>
        <taxon>Magnoliopsida</taxon>
        <taxon>eudicotyledons</taxon>
        <taxon>Gunneridae</taxon>
        <taxon>Pentapetalae</taxon>
        <taxon>rosids</taxon>
        <taxon>fabids</taxon>
        <taxon>Fabales</taxon>
        <taxon>Fabaceae</taxon>
        <taxon>Papilionoideae</taxon>
        <taxon>50 kb inversion clade</taxon>
        <taxon>NPAAA clade</taxon>
        <taxon>indigoferoid/millettioid clade</taxon>
        <taxon>Phaseoleae</taxon>
        <taxon>Mucuna</taxon>
    </lineage>
</organism>
<dbReference type="Proteomes" id="UP000257109">
    <property type="component" value="Unassembled WGS sequence"/>
</dbReference>